<dbReference type="InterPro" id="IPR039422">
    <property type="entry name" value="MarR/SlyA-like"/>
</dbReference>
<sequence length="157" mass="17138">MSAQEVLAREALKQFRLIFGSARSHFRAVEKACGVSGAQVWVMAVLAERPGLKVSELAEALSIHQSTASNLINKLEKTGLLRRERGKADQRVVRLYLSQAGEAALARAPRPFTGILPYALEQLPVATLRRLIGDLRKVLSHVGEVDETAASKPLSEL</sequence>
<dbReference type="PROSITE" id="PS50995">
    <property type="entry name" value="HTH_MARR_2"/>
    <property type="match status" value="1"/>
</dbReference>
<dbReference type="Pfam" id="PF12802">
    <property type="entry name" value="MarR_2"/>
    <property type="match status" value="1"/>
</dbReference>
<dbReference type="GO" id="GO:0003700">
    <property type="term" value="F:DNA-binding transcription factor activity"/>
    <property type="evidence" value="ECO:0007669"/>
    <property type="project" value="InterPro"/>
</dbReference>
<dbReference type="InterPro" id="IPR023187">
    <property type="entry name" value="Tscrpt_reg_MarR-type_CS"/>
</dbReference>
<dbReference type="PANTHER" id="PTHR33164">
    <property type="entry name" value="TRANSCRIPTIONAL REGULATOR, MARR FAMILY"/>
    <property type="match status" value="1"/>
</dbReference>
<dbReference type="GO" id="GO:0006950">
    <property type="term" value="P:response to stress"/>
    <property type="evidence" value="ECO:0007669"/>
    <property type="project" value="TreeGrafter"/>
</dbReference>
<accession>A0A4V2UQD2</accession>
<keyword evidence="3" id="KW-0804">Transcription</keyword>
<proteinExistence type="predicted"/>
<evidence type="ECO:0000256" key="1">
    <source>
        <dbReference type="ARBA" id="ARBA00023015"/>
    </source>
</evidence>
<protein>
    <submittedName>
        <fullName evidence="5">DNA-binding MarR family transcriptional regulator</fullName>
    </submittedName>
</protein>
<dbReference type="Gene3D" id="1.10.10.10">
    <property type="entry name" value="Winged helix-like DNA-binding domain superfamily/Winged helix DNA-binding domain"/>
    <property type="match status" value="1"/>
</dbReference>
<dbReference type="EMBL" id="SLZY01000018">
    <property type="protein sequence ID" value="TCS70002.1"/>
    <property type="molecule type" value="Genomic_DNA"/>
</dbReference>
<dbReference type="OrthoDB" id="8911933at2"/>
<evidence type="ECO:0000313" key="6">
    <source>
        <dbReference type="Proteomes" id="UP000295135"/>
    </source>
</evidence>
<dbReference type="PRINTS" id="PR00598">
    <property type="entry name" value="HTHMARR"/>
</dbReference>
<dbReference type="InterPro" id="IPR036390">
    <property type="entry name" value="WH_DNA-bd_sf"/>
</dbReference>
<dbReference type="PROSITE" id="PS01117">
    <property type="entry name" value="HTH_MARR_1"/>
    <property type="match status" value="1"/>
</dbReference>
<dbReference type="SMART" id="SM00347">
    <property type="entry name" value="HTH_MARR"/>
    <property type="match status" value="1"/>
</dbReference>
<keyword evidence="6" id="KW-1185">Reference proteome</keyword>
<gene>
    <name evidence="5" type="ORF">EDC61_11816</name>
</gene>
<keyword evidence="1" id="KW-0805">Transcription regulation</keyword>
<name>A0A4V2UQD2_9PROT</name>
<evidence type="ECO:0000256" key="2">
    <source>
        <dbReference type="ARBA" id="ARBA00023125"/>
    </source>
</evidence>
<evidence type="ECO:0000313" key="5">
    <source>
        <dbReference type="EMBL" id="TCS70002.1"/>
    </source>
</evidence>
<keyword evidence="2 5" id="KW-0238">DNA-binding</keyword>
<organism evidence="5 6">
    <name type="scientific">Sulfuritortus calidifontis</name>
    <dbReference type="NCBI Taxonomy" id="1914471"/>
    <lineage>
        <taxon>Bacteria</taxon>
        <taxon>Pseudomonadati</taxon>
        <taxon>Pseudomonadota</taxon>
        <taxon>Betaproteobacteria</taxon>
        <taxon>Nitrosomonadales</taxon>
        <taxon>Thiobacillaceae</taxon>
        <taxon>Sulfuritortus</taxon>
    </lineage>
</organism>
<evidence type="ECO:0000259" key="4">
    <source>
        <dbReference type="PROSITE" id="PS50995"/>
    </source>
</evidence>
<dbReference type="SUPFAM" id="SSF46785">
    <property type="entry name" value="Winged helix' DNA-binding domain"/>
    <property type="match status" value="1"/>
</dbReference>
<reference evidence="5 6" key="1">
    <citation type="submission" date="2019-03" db="EMBL/GenBank/DDBJ databases">
        <title>Genomic Encyclopedia of Type Strains, Phase IV (KMG-IV): sequencing the most valuable type-strain genomes for metagenomic binning, comparative biology and taxonomic classification.</title>
        <authorList>
            <person name="Goeker M."/>
        </authorList>
    </citation>
    <scope>NUCLEOTIDE SEQUENCE [LARGE SCALE GENOMIC DNA]</scope>
    <source>
        <strain evidence="5 6">DSM 103923</strain>
    </source>
</reference>
<dbReference type="InterPro" id="IPR000835">
    <property type="entry name" value="HTH_MarR-typ"/>
</dbReference>
<evidence type="ECO:0000256" key="3">
    <source>
        <dbReference type="ARBA" id="ARBA00023163"/>
    </source>
</evidence>
<dbReference type="AlphaFoldDB" id="A0A4V2UQD2"/>
<dbReference type="InterPro" id="IPR036388">
    <property type="entry name" value="WH-like_DNA-bd_sf"/>
</dbReference>
<dbReference type="Proteomes" id="UP000295135">
    <property type="component" value="Unassembled WGS sequence"/>
</dbReference>
<dbReference type="RefSeq" id="WP_126462990.1">
    <property type="nucleotide sequence ID" value="NZ_AP018721.1"/>
</dbReference>
<dbReference type="PANTHER" id="PTHR33164:SF89">
    <property type="entry name" value="MARR FAMILY REGULATORY PROTEIN"/>
    <property type="match status" value="1"/>
</dbReference>
<feature type="domain" description="HTH marR-type" evidence="4">
    <location>
        <begin position="4"/>
        <end position="140"/>
    </location>
</feature>
<comment type="caution">
    <text evidence="5">The sequence shown here is derived from an EMBL/GenBank/DDBJ whole genome shotgun (WGS) entry which is preliminary data.</text>
</comment>
<dbReference type="GO" id="GO:0003677">
    <property type="term" value="F:DNA binding"/>
    <property type="evidence" value="ECO:0007669"/>
    <property type="project" value="UniProtKB-KW"/>
</dbReference>